<organism evidence="1 2">
    <name type="scientific">Mycolicibacterium confluentis</name>
    <dbReference type="NCBI Taxonomy" id="28047"/>
    <lineage>
        <taxon>Bacteria</taxon>
        <taxon>Bacillati</taxon>
        <taxon>Actinomycetota</taxon>
        <taxon>Actinomycetes</taxon>
        <taxon>Mycobacteriales</taxon>
        <taxon>Mycobacteriaceae</taxon>
        <taxon>Mycolicibacterium</taxon>
    </lineage>
</organism>
<sequence>MRFAHLPLHQRDGVTCGPSVAIVAAALLDDGYAEGLGRPGWFAAEQARLHRNLNRWWPRMLGTTPLGMVRALPGHTYRWRCRRLRDDPLLDVREAVLLGYPVPMLVGRFIPRHWVLLTEWRAGGFACWEPSSGATRVVPAADIRHGRLRGVGFPRAFGFVLPTRMSAQRN</sequence>
<reference evidence="1" key="2">
    <citation type="submission" date="2020-02" db="EMBL/GenBank/DDBJ databases">
        <authorList>
            <person name="Matsumoto Y."/>
            <person name="Motooka D."/>
            <person name="Nakamura S."/>
        </authorList>
    </citation>
    <scope>NUCLEOTIDE SEQUENCE</scope>
    <source>
        <strain evidence="1">JCM 13671</strain>
    </source>
</reference>
<dbReference type="Proteomes" id="UP000466931">
    <property type="component" value="Chromosome"/>
</dbReference>
<protein>
    <submittedName>
        <fullName evidence="1">Uncharacterized protein</fullName>
    </submittedName>
</protein>
<dbReference type="EMBL" id="AP022612">
    <property type="protein sequence ID" value="BBZ36025.1"/>
    <property type="molecule type" value="Genomic_DNA"/>
</dbReference>
<accession>A0A7I7Y2W2</accession>
<dbReference type="RefSeq" id="WP_085151393.1">
    <property type="nucleotide sequence ID" value="NZ_AP022612.1"/>
</dbReference>
<keyword evidence="2" id="KW-1185">Reference proteome</keyword>
<reference evidence="1" key="1">
    <citation type="journal article" date="2019" name="Emerg. Microbes Infect.">
        <title>Comprehensive subspecies identification of 175 nontuberculous mycobacteria species based on 7547 genomic profiles.</title>
        <authorList>
            <person name="Matsumoto Y."/>
            <person name="Kinjo T."/>
            <person name="Motooka D."/>
            <person name="Nabeya D."/>
            <person name="Jung N."/>
            <person name="Uechi K."/>
            <person name="Horii T."/>
            <person name="Iida T."/>
            <person name="Fujita J."/>
            <person name="Nakamura S."/>
        </authorList>
    </citation>
    <scope>NUCLEOTIDE SEQUENCE [LARGE SCALE GENOMIC DNA]</scope>
    <source>
        <strain evidence="1">JCM 13671</strain>
    </source>
</reference>
<dbReference type="OrthoDB" id="4762866at2"/>
<gene>
    <name evidence="1" type="ORF">MCNF_46300</name>
</gene>
<evidence type="ECO:0000313" key="1">
    <source>
        <dbReference type="EMBL" id="BBZ36025.1"/>
    </source>
</evidence>
<evidence type="ECO:0000313" key="2">
    <source>
        <dbReference type="Proteomes" id="UP000466931"/>
    </source>
</evidence>
<proteinExistence type="predicted"/>
<dbReference type="AlphaFoldDB" id="A0A7I7Y2W2"/>
<name>A0A7I7Y2W2_9MYCO</name>